<reference evidence="4" key="1">
    <citation type="journal article" date="2020" name="Fungal Divers.">
        <title>Resolving the Mortierellaceae phylogeny through synthesis of multi-gene phylogenetics and phylogenomics.</title>
        <authorList>
            <person name="Vandepol N."/>
            <person name="Liber J."/>
            <person name="Desiro A."/>
            <person name="Na H."/>
            <person name="Kennedy M."/>
            <person name="Barry K."/>
            <person name="Grigoriev I.V."/>
            <person name="Miller A.N."/>
            <person name="O'Donnell K."/>
            <person name="Stajich J.E."/>
            <person name="Bonito G."/>
        </authorList>
    </citation>
    <scope>NUCLEOTIDE SEQUENCE</scope>
    <source>
        <strain evidence="4">MES-2147</strain>
    </source>
</reference>
<dbReference type="PROSITE" id="PS50294">
    <property type="entry name" value="WD_REPEATS_REGION"/>
    <property type="match status" value="2"/>
</dbReference>
<dbReference type="Gene3D" id="2.130.10.10">
    <property type="entry name" value="YVTN repeat-like/Quinoprotein amine dehydrogenase"/>
    <property type="match status" value="2"/>
</dbReference>
<feature type="repeat" description="WD" evidence="3">
    <location>
        <begin position="656"/>
        <end position="697"/>
    </location>
</feature>
<dbReference type="InterPro" id="IPR036322">
    <property type="entry name" value="WD40_repeat_dom_sf"/>
</dbReference>
<evidence type="ECO:0008006" key="6">
    <source>
        <dbReference type="Google" id="ProtNLM"/>
    </source>
</evidence>
<dbReference type="PANTHER" id="PTHR19848:SF8">
    <property type="entry name" value="F-BOX AND WD REPEAT DOMAIN CONTAINING 7"/>
    <property type="match status" value="1"/>
</dbReference>
<proteinExistence type="predicted"/>
<dbReference type="Proteomes" id="UP000749646">
    <property type="component" value="Unassembled WGS sequence"/>
</dbReference>
<sequence>MEKVKEFLNSEQKVFLLMGASGTGKSTFTCQLEYSLWESYISKTGRIPLRIDLPSIDKPEDDMIPKQLQKAGFDAHQISELKLNRKLILICDGYDEIQYTDNLYTSNRLNQPGEWDVQMVIGCCSENLGVDYRDHFQPGDRDQQSSLLQEAVIIPFTQDQMQDYIKQYVVLKKQQWQVKDYNRVLEGIPTNLKELVRNPFLMTLSLEVLPHMLGPSHELSATRVSRVTLYDHFVEQWLERGKKRLKEKELDPQERSAFEDLTNEEFTQHGIKFIKGLAVAIYEKQDGLPMVTYSRVKGEQSWKDSFFGVDNEKKLLREACPLTKSGNQYRFCHRSLLEYALARAIFDPQESKTESAPQSTPSRRGSVTSLMSFEDKTVQEAASSAALQEPDVNSPLVRKNYVNHSSILHFLEERVQQEPIFKQQLLSYIEHSKSDKSWRLAAANAITILVRAGEQFIGANLQGIQIPGADLSYGMFDSANLQHADLRKVNFRGVWLRQADLRGALMKGAQFGELPLLTMKSKARSCAYSRNGESFVVGLDSGDVAVYKTLDWEKTSKWSGRSGPVLRGITFSPNSDQIASASEDKIVQPFIASSSTHDMPGLWDVTTGTCRWILKGHCGTAFSVAYSPQGDLIVSGSDDNSVRLWDAETGARRQVFTGHTACITSVAFSPQGKWIVSASNDKTVRIWDLETEKCHRTITSHAEVL</sequence>
<dbReference type="PANTHER" id="PTHR19848">
    <property type="entry name" value="WD40 REPEAT PROTEIN"/>
    <property type="match status" value="1"/>
</dbReference>
<feature type="repeat" description="WD" evidence="3">
    <location>
        <begin position="614"/>
        <end position="655"/>
    </location>
</feature>
<gene>
    <name evidence="4" type="ORF">BGZ65_001304</name>
</gene>
<dbReference type="CDD" id="cd00200">
    <property type="entry name" value="WD40"/>
    <property type="match status" value="1"/>
</dbReference>
<dbReference type="InterPro" id="IPR020472">
    <property type="entry name" value="WD40_PAC1"/>
</dbReference>
<dbReference type="InterPro" id="IPR001646">
    <property type="entry name" value="5peptide_repeat"/>
</dbReference>
<dbReference type="Gene3D" id="2.160.20.80">
    <property type="entry name" value="E3 ubiquitin-protein ligase SopA"/>
    <property type="match status" value="1"/>
</dbReference>
<evidence type="ECO:0000256" key="3">
    <source>
        <dbReference type="PROSITE-ProRule" id="PRU00221"/>
    </source>
</evidence>
<dbReference type="InterPro" id="IPR027417">
    <property type="entry name" value="P-loop_NTPase"/>
</dbReference>
<dbReference type="InterPro" id="IPR001680">
    <property type="entry name" value="WD40_rpt"/>
</dbReference>
<dbReference type="Pfam" id="PF00400">
    <property type="entry name" value="WD40"/>
    <property type="match status" value="3"/>
</dbReference>
<dbReference type="Pfam" id="PF00805">
    <property type="entry name" value="Pentapeptide"/>
    <property type="match status" value="1"/>
</dbReference>
<dbReference type="SMART" id="SM00320">
    <property type="entry name" value="WD40"/>
    <property type="match status" value="4"/>
</dbReference>
<dbReference type="EMBL" id="JAAAHW010009672">
    <property type="protein sequence ID" value="KAF9937646.1"/>
    <property type="molecule type" value="Genomic_DNA"/>
</dbReference>
<dbReference type="AlphaFoldDB" id="A0A9P6ILM2"/>
<comment type="caution">
    <text evidence="4">The sequence shown here is derived from an EMBL/GenBank/DDBJ whole genome shotgun (WGS) entry which is preliminary data.</text>
</comment>
<dbReference type="InterPro" id="IPR015943">
    <property type="entry name" value="WD40/YVTN_repeat-like_dom_sf"/>
</dbReference>
<dbReference type="PROSITE" id="PS00678">
    <property type="entry name" value="WD_REPEATS_1"/>
    <property type="match status" value="2"/>
</dbReference>
<dbReference type="SUPFAM" id="SSF141571">
    <property type="entry name" value="Pentapeptide repeat-like"/>
    <property type="match status" value="1"/>
</dbReference>
<dbReference type="Gene3D" id="3.40.50.300">
    <property type="entry name" value="P-loop containing nucleotide triphosphate hydrolases"/>
    <property type="match status" value="1"/>
</dbReference>
<keyword evidence="5" id="KW-1185">Reference proteome</keyword>
<dbReference type="PROSITE" id="PS50082">
    <property type="entry name" value="WD_REPEATS_2"/>
    <property type="match status" value="2"/>
</dbReference>
<evidence type="ECO:0000256" key="1">
    <source>
        <dbReference type="ARBA" id="ARBA00022574"/>
    </source>
</evidence>
<name>A0A9P6ILM2_9FUNG</name>
<evidence type="ECO:0000313" key="5">
    <source>
        <dbReference type="Proteomes" id="UP000749646"/>
    </source>
</evidence>
<dbReference type="SUPFAM" id="SSF52540">
    <property type="entry name" value="P-loop containing nucleoside triphosphate hydrolases"/>
    <property type="match status" value="1"/>
</dbReference>
<keyword evidence="2" id="KW-0677">Repeat</keyword>
<dbReference type="SUPFAM" id="SSF50978">
    <property type="entry name" value="WD40 repeat-like"/>
    <property type="match status" value="1"/>
</dbReference>
<protein>
    <recommendedName>
        <fullName evidence="6">NACHT domain-containing protein</fullName>
    </recommendedName>
</protein>
<dbReference type="PRINTS" id="PR00320">
    <property type="entry name" value="GPROTEINBRPT"/>
</dbReference>
<feature type="non-terminal residue" evidence="4">
    <location>
        <position position="705"/>
    </location>
</feature>
<evidence type="ECO:0000256" key="2">
    <source>
        <dbReference type="ARBA" id="ARBA00022737"/>
    </source>
</evidence>
<evidence type="ECO:0000313" key="4">
    <source>
        <dbReference type="EMBL" id="KAF9937646.1"/>
    </source>
</evidence>
<dbReference type="OrthoDB" id="2396974at2759"/>
<organism evidence="4 5">
    <name type="scientific">Modicella reniformis</name>
    <dbReference type="NCBI Taxonomy" id="1440133"/>
    <lineage>
        <taxon>Eukaryota</taxon>
        <taxon>Fungi</taxon>
        <taxon>Fungi incertae sedis</taxon>
        <taxon>Mucoromycota</taxon>
        <taxon>Mortierellomycotina</taxon>
        <taxon>Mortierellomycetes</taxon>
        <taxon>Mortierellales</taxon>
        <taxon>Mortierellaceae</taxon>
        <taxon>Modicella</taxon>
    </lineage>
</organism>
<dbReference type="InterPro" id="IPR019775">
    <property type="entry name" value="WD40_repeat_CS"/>
</dbReference>
<keyword evidence="1 3" id="KW-0853">WD repeat</keyword>
<accession>A0A9P6ILM2</accession>